<evidence type="ECO:0000256" key="1">
    <source>
        <dbReference type="ARBA" id="ARBA00004141"/>
    </source>
</evidence>
<dbReference type="EMBL" id="BJMM01000002">
    <property type="protein sequence ID" value="GEB47976.1"/>
    <property type="molecule type" value="Genomic_DNA"/>
</dbReference>
<evidence type="ECO:0000256" key="5">
    <source>
        <dbReference type="ARBA" id="ARBA00023251"/>
    </source>
</evidence>
<keyword evidence="3 6" id="KW-1133">Transmembrane helix</keyword>
<feature type="transmembrane region" description="Helical" evidence="6">
    <location>
        <begin position="109"/>
        <end position="135"/>
    </location>
</feature>
<protein>
    <submittedName>
        <fullName evidence="8">Transport permease protein</fullName>
    </submittedName>
</protein>
<feature type="transmembrane region" description="Helical" evidence="6">
    <location>
        <begin position="32"/>
        <end position="49"/>
    </location>
</feature>
<keyword evidence="5" id="KW-0046">Antibiotic resistance</keyword>
<evidence type="ECO:0000313" key="9">
    <source>
        <dbReference type="Proteomes" id="UP000319210"/>
    </source>
</evidence>
<feature type="transmembrane region" description="Helical" evidence="6">
    <location>
        <begin position="150"/>
        <end position="171"/>
    </location>
</feature>
<sequence>MSADTRTAQTLRLGAERGWREFRGLLASGNELFSAVVMSLAFVLVVFFQRNETLEDTGISTATAALPGIVAMMLVYNGLVGTATYLTTEREDGTLLRAKALPGGIASYLWGKTVFMLLNTLLSVVLVLVAGLLLFDGVADGLADGGPQMLGMMVLGLAACLPIGAILGTCFDNPRTAIGSLMIPFMGLTVISGVLMPVSWMPDWVQTLVQFTPLYWLGLGMRAAMLPDTMLALEIGGSWRVPETLGVLALWAVAGFALALVLLRRMTRTVNGATLDESRLKAMQRV</sequence>
<feature type="transmembrane region" description="Helical" evidence="6">
    <location>
        <begin position="245"/>
        <end position="263"/>
    </location>
</feature>
<keyword evidence="4 6" id="KW-0472">Membrane</keyword>
<dbReference type="InterPro" id="IPR013525">
    <property type="entry name" value="ABC2_TM"/>
</dbReference>
<dbReference type="OrthoDB" id="9786643at2"/>
<evidence type="ECO:0000259" key="7">
    <source>
        <dbReference type="PROSITE" id="PS51012"/>
    </source>
</evidence>
<dbReference type="GO" id="GO:0046677">
    <property type="term" value="P:response to antibiotic"/>
    <property type="evidence" value="ECO:0007669"/>
    <property type="project" value="UniProtKB-KW"/>
</dbReference>
<accession>A0A4Y3QRG1</accession>
<feature type="transmembrane region" description="Helical" evidence="6">
    <location>
        <begin position="69"/>
        <end position="88"/>
    </location>
</feature>
<dbReference type="InterPro" id="IPR051784">
    <property type="entry name" value="Nod_factor_ABC_transporter"/>
</dbReference>
<feature type="domain" description="ABC transmembrane type-2" evidence="7">
    <location>
        <begin position="30"/>
        <end position="266"/>
    </location>
</feature>
<evidence type="ECO:0000256" key="3">
    <source>
        <dbReference type="ARBA" id="ARBA00022989"/>
    </source>
</evidence>
<dbReference type="PANTHER" id="PTHR43229:SF2">
    <property type="entry name" value="NODULATION PROTEIN J"/>
    <property type="match status" value="1"/>
</dbReference>
<dbReference type="InterPro" id="IPR047817">
    <property type="entry name" value="ABC2_TM_bact-type"/>
</dbReference>
<dbReference type="GO" id="GO:0140359">
    <property type="term" value="F:ABC-type transporter activity"/>
    <property type="evidence" value="ECO:0007669"/>
    <property type="project" value="InterPro"/>
</dbReference>
<dbReference type="PROSITE" id="PS51012">
    <property type="entry name" value="ABC_TM2"/>
    <property type="match status" value="1"/>
</dbReference>
<evidence type="ECO:0000313" key="8">
    <source>
        <dbReference type="EMBL" id="GEB47976.1"/>
    </source>
</evidence>
<reference evidence="8 9" key="1">
    <citation type="submission" date="2019-06" db="EMBL/GenBank/DDBJ databases">
        <title>Whole genome shotgun sequence of Streptomyces cacaoi subsp. cacaoi NBRC 12748.</title>
        <authorList>
            <person name="Hosoyama A."/>
            <person name="Uohara A."/>
            <person name="Ohji S."/>
            <person name="Ichikawa N."/>
        </authorList>
    </citation>
    <scope>NUCLEOTIDE SEQUENCE [LARGE SCALE GENOMIC DNA]</scope>
    <source>
        <strain evidence="8 9">NBRC 12748</strain>
    </source>
</reference>
<dbReference type="RefSeq" id="WP_030874928.1">
    <property type="nucleotide sequence ID" value="NZ_BJMM01000002.1"/>
</dbReference>
<dbReference type="GO" id="GO:0043190">
    <property type="term" value="C:ATP-binding cassette (ABC) transporter complex"/>
    <property type="evidence" value="ECO:0007669"/>
    <property type="project" value="InterPro"/>
</dbReference>
<keyword evidence="9" id="KW-1185">Reference proteome</keyword>
<comment type="subcellular location">
    <subcellularLocation>
        <location evidence="1">Membrane</location>
        <topology evidence="1">Multi-pass membrane protein</topology>
    </subcellularLocation>
</comment>
<gene>
    <name evidence="8" type="ORF">SCA03_05270</name>
</gene>
<comment type="caution">
    <text evidence="8">The sequence shown here is derived from an EMBL/GenBank/DDBJ whole genome shotgun (WGS) entry which is preliminary data.</text>
</comment>
<proteinExistence type="predicted"/>
<dbReference type="InterPro" id="IPR000412">
    <property type="entry name" value="ABC_2_transport"/>
</dbReference>
<name>A0A4Y3QRG1_STRCI</name>
<keyword evidence="2 6" id="KW-0812">Transmembrane</keyword>
<evidence type="ECO:0000256" key="2">
    <source>
        <dbReference type="ARBA" id="ARBA00022692"/>
    </source>
</evidence>
<evidence type="ECO:0000256" key="6">
    <source>
        <dbReference type="SAM" id="Phobius"/>
    </source>
</evidence>
<organism evidence="8 9">
    <name type="scientific">Streptomyces cacaoi</name>
    <dbReference type="NCBI Taxonomy" id="1898"/>
    <lineage>
        <taxon>Bacteria</taxon>
        <taxon>Bacillati</taxon>
        <taxon>Actinomycetota</taxon>
        <taxon>Actinomycetes</taxon>
        <taxon>Kitasatosporales</taxon>
        <taxon>Streptomycetaceae</taxon>
        <taxon>Streptomyces</taxon>
    </lineage>
</organism>
<dbReference type="AlphaFoldDB" id="A0A4Y3QRG1"/>
<dbReference type="PIRSF" id="PIRSF006648">
    <property type="entry name" value="DrrB"/>
    <property type="match status" value="1"/>
</dbReference>
<dbReference type="Proteomes" id="UP000319210">
    <property type="component" value="Unassembled WGS sequence"/>
</dbReference>
<dbReference type="PANTHER" id="PTHR43229">
    <property type="entry name" value="NODULATION PROTEIN J"/>
    <property type="match status" value="1"/>
</dbReference>
<feature type="transmembrane region" description="Helical" evidence="6">
    <location>
        <begin position="183"/>
        <end position="202"/>
    </location>
</feature>
<evidence type="ECO:0000256" key="4">
    <source>
        <dbReference type="ARBA" id="ARBA00023136"/>
    </source>
</evidence>
<dbReference type="Pfam" id="PF12698">
    <property type="entry name" value="ABC2_membrane_3"/>
    <property type="match status" value="1"/>
</dbReference>